<dbReference type="SUPFAM" id="SSF46785">
    <property type="entry name" value="Winged helix' DNA-binding domain"/>
    <property type="match status" value="1"/>
</dbReference>
<dbReference type="PANTHER" id="PTHR33164:SF43">
    <property type="entry name" value="HTH-TYPE TRANSCRIPTIONAL REPRESSOR YETL"/>
    <property type="match status" value="1"/>
</dbReference>
<dbReference type="GO" id="GO:0006950">
    <property type="term" value="P:response to stress"/>
    <property type="evidence" value="ECO:0007669"/>
    <property type="project" value="TreeGrafter"/>
</dbReference>
<name>A0A1W1UUC1_9DEIO</name>
<dbReference type="EMBL" id="FWWU01000007">
    <property type="protein sequence ID" value="SMB84697.1"/>
    <property type="molecule type" value="Genomic_DNA"/>
</dbReference>
<dbReference type="InterPro" id="IPR036390">
    <property type="entry name" value="WH_DNA-bd_sf"/>
</dbReference>
<dbReference type="STRING" id="695939.SAMN00790413_05242"/>
<sequence>MAPPPPDQHEEVSRFLGSMWRFNRAFGQQLEPLLEARHGLEARSFFVMKRIGDGDQYPKMLAGHLKIPPTLISRYLDGLVKRGLIERHIDEQDSRRTRLSLTGTGQQLLQEAQETVYELAAARLGRLPSGVLQTVINALDALSEEGPTAV</sequence>
<dbReference type="GO" id="GO:0003700">
    <property type="term" value="F:DNA-binding transcription factor activity"/>
    <property type="evidence" value="ECO:0007669"/>
    <property type="project" value="InterPro"/>
</dbReference>
<evidence type="ECO:0000313" key="3">
    <source>
        <dbReference type="Proteomes" id="UP000192582"/>
    </source>
</evidence>
<keyword evidence="3" id="KW-1185">Reference proteome</keyword>
<evidence type="ECO:0000313" key="2">
    <source>
        <dbReference type="EMBL" id="SMB84697.1"/>
    </source>
</evidence>
<dbReference type="SMART" id="SM00347">
    <property type="entry name" value="HTH_MARR"/>
    <property type="match status" value="1"/>
</dbReference>
<proteinExistence type="predicted"/>
<gene>
    <name evidence="2" type="ORF">SAMN00790413_05242</name>
</gene>
<dbReference type="Gene3D" id="1.10.10.10">
    <property type="entry name" value="Winged helix-like DNA-binding domain superfamily/Winged helix DNA-binding domain"/>
    <property type="match status" value="1"/>
</dbReference>
<dbReference type="Pfam" id="PF01047">
    <property type="entry name" value="MarR"/>
    <property type="match status" value="1"/>
</dbReference>
<protein>
    <submittedName>
        <fullName evidence="2">Transcriptional regulator, MarR family</fullName>
    </submittedName>
</protein>
<organism evidence="2 3">
    <name type="scientific">Deinococcus hopiensis KR-140</name>
    <dbReference type="NCBI Taxonomy" id="695939"/>
    <lineage>
        <taxon>Bacteria</taxon>
        <taxon>Thermotogati</taxon>
        <taxon>Deinococcota</taxon>
        <taxon>Deinococci</taxon>
        <taxon>Deinococcales</taxon>
        <taxon>Deinococcaceae</taxon>
        <taxon>Deinococcus</taxon>
    </lineage>
</organism>
<dbReference type="InterPro" id="IPR039422">
    <property type="entry name" value="MarR/SlyA-like"/>
</dbReference>
<dbReference type="AlphaFoldDB" id="A0A1W1UUC1"/>
<dbReference type="PROSITE" id="PS50995">
    <property type="entry name" value="HTH_MARR_2"/>
    <property type="match status" value="1"/>
</dbReference>
<feature type="domain" description="HTH marR-type" evidence="1">
    <location>
        <begin position="12"/>
        <end position="144"/>
    </location>
</feature>
<reference evidence="2 3" key="1">
    <citation type="submission" date="2017-04" db="EMBL/GenBank/DDBJ databases">
        <authorList>
            <person name="Afonso C.L."/>
            <person name="Miller P.J."/>
            <person name="Scott M.A."/>
            <person name="Spackman E."/>
            <person name="Goraichik I."/>
            <person name="Dimitrov K.M."/>
            <person name="Suarez D.L."/>
            <person name="Swayne D.E."/>
        </authorList>
    </citation>
    <scope>NUCLEOTIDE SEQUENCE [LARGE SCALE GENOMIC DNA]</scope>
    <source>
        <strain evidence="2 3">KR-140</strain>
    </source>
</reference>
<evidence type="ECO:0000259" key="1">
    <source>
        <dbReference type="PROSITE" id="PS50995"/>
    </source>
</evidence>
<dbReference type="PANTHER" id="PTHR33164">
    <property type="entry name" value="TRANSCRIPTIONAL REGULATOR, MARR FAMILY"/>
    <property type="match status" value="1"/>
</dbReference>
<accession>A0A1W1UUC1</accession>
<dbReference type="RefSeq" id="WP_245808241.1">
    <property type="nucleotide sequence ID" value="NZ_FWWU01000007.1"/>
</dbReference>
<dbReference type="InterPro" id="IPR000835">
    <property type="entry name" value="HTH_MarR-typ"/>
</dbReference>
<dbReference type="Proteomes" id="UP000192582">
    <property type="component" value="Unassembled WGS sequence"/>
</dbReference>
<dbReference type="InterPro" id="IPR036388">
    <property type="entry name" value="WH-like_DNA-bd_sf"/>
</dbReference>